<gene>
    <name evidence="9" type="ORF">PCC6912_39220</name>
</gene>
<keyword evidence="3" id="KW-1134">Transmembrane beta strand</keyword>
<dbReference type="STRING" id="211165.GCA_000317285_02749"/>
<dbReference type="GO" id="GO:0015483">
    <property type="term" value="F:long-chain fatty acid transporting porin activity"/>
    <property type="evidence" value="ECO:0007669"/>
    <property type="project" value="TreeGrafter"/>
</dbReference>
<dbReference type="AlphaFoldDB" id="A0A3S0Y688"/>
<keyword evidence="4" id="KW-0812">Transmembrane</keyword>
<dbReference type="RefSeq" id="WP_235083163.1">
    <property type="nucleotide sequence ID" value="NZ_AJLN01000078.1"/>
</dbReference>
<protein>
    <submittedName>
        <fullName evidence="9">Aromatic hydrocarbon degradation protein</fullName>
    </submittedName>
</protein>
<proteinExistence type="inferred from homology"/>
<evidence type="ECO:0000256" key="6">
    <source>
        <dbReference type="ARBA" id="ARBA00023136"/>
    </source>
</evidence>
<evidence type="ECO:0000256" key="7">
    <source>
        <dbReference type="ARBA" id="ARBA00023237"/>
    </source>
</evidence>
<evidence type="ECO:0000256" key="4">
    <source>
        <dbReference type="ARBA" id="ARBA00022692"/>
    </source>
</evidence>
<evidence type="ECO:0000256" key="3">
    <source>
        <dbReference type="ARBA" id="ARBA00022452"/>
    </source>
</evidence>
<keyword evidence="10" id="KW-1185">Reference proteome</keyword>
<dbReference type="Pfam" id="PF03349">
    <property type="entry name" value="Toluene_X"/>
    <property type="match status" value="1"/>
</dbReference>
<dbReference type="GO" id="GO:0009279">
    <property type="term" value="C:cell outer membrane"/>
    <property type="evidence" value="ECO:0007669"/>
    <property type="project" value="UniProtKB-SubCell"/>
</dbReference>
<name>A0A3S0Y688_CHLFR</name>
<comment type="caution">
    <text evidence="9">The sequence shown here is derived from an EMBL/GenBank/DDBJ whole genome shotgun (WGS) entry which is preliminary data.</text>
</comment>
<dbReference type="InterPro" id="IPR005017">
    <property type="entry name" value="OMPP1/FadL/TodX"/>
</dbReference>
<reference evidence="9 10" key="1">
    <citation type="journal article" date="2019" name="Genome Biol. Evol.">
        <title>Day and night: Metabolic profiles and evolutionary relationships of six axenic non-marine cyanobacteria.</title>
        <authorList>
            <person name="Will S.E."/>
            <person name="Henke P."/>
            <person name="Boedeker C."/>
            <person name="Huang S."/>
            <person name="Brinkmann H."/>
            <person name="Rohde M."/>
            <person name="Jarek M."/>
            <person name="Friedl T."/>
            <person name="Seufert S."/>
            <person name="Schumacher M."/>
            <person name="Overmann J."/>
            <person name="Neumann-Schaal M."/>
            <person name="Petersen J."/>
        </authorList>
    </citation>
    <scope>NUCLEOTIDE SEQUENCE [LARGE SCALE GENOMIC DNA]</scope>
    <source>
        <strain evidence="9 10">PCC 6912</strain>
    </source>
</reference>
<dbReference type="SUPFAM" id="SSF56935">
    <property type="entry name" value="Porins"/>
    <property type="match status" value="1"/>
</dbReference>
<comment type="similarity">
    <text evidence="2">Belongs to the OmpP1/FadL family.</text>
</comment>
<dbReference type="PANTHER" id="PTHR35093">
    <property type="entry name" value="OUTER MEMBRANE PROTEIN NMB0088-RELATED"/>
    <property type="match status" value="1"/>
</dbReference>
<keyword evidence="7" id="KW-0998">Cell outer membrane</keyword>
<feature type="signal peptide" evidence="8">
    <location>
        <begin position="1"/>
        <end position="28"/>
    </location>
</feature>
<evidence type="ECO:0000256" key="8">
    <source>
        <dbReference type="SAM" id="SignalP"/>
    </source>
</evidence>
<evidence type="ECO:0000256" key="1">
    <source>
        <dbReference type="ARBA" id="ARBA00004571"/>
    </source>
</evidence>
<sequence length="440" mass="47538">MQSLKLQIWFLLPTIALTVCHHPQVAQASGFALSEQSVKGLGNAFTGGAAAVDDASTIFFNPAGLTELEASSVQAGAYYIAPTVRFNNQGSSLFNGTPLSGGEGGDAGVNAVVPNLYANWSISDRIKLGVGVNVPFALTTEYESDWVGRYQAVKSQLTTININPAIAAKLSEQLSVGAGVNLQYANAELSNAIDFGLIGLSAGLPTQPQSADGFVKVEGNDWSLGYNLGILYKPDKNTRIGLAYRSAMTHQLRGEADFTVPTATAALTQRGAFTDTDAKAELKLPDTLSLSIYQKVSPKFALMGDVTWTNWSRFDKLQIDYDNPAQPSTVQPQNWRDTIRVGLGFNYQVLEQLTLRAGIAYDPTPVKDEYRTARIPDSDRTWLAVGASYKPSDSLSIDIGYAHLFVDDGSIEQVSRTEGTLRGKYENQVDIVGVQVNWSF</sequence>
<feature type="chain" id="PRO_5018580630" evidence="8">
    <location>
        <begin position="29"/>
        <end position="440"/>
    </location>
</feature>
<evidence type="ECO:0000313" key="10">
    <source>
        <dbReference type="Proteomes" id="UP000268857"/>
    </source>
</evidence>
<dbReference type="Gene3D" id="2.40.160.60">
    <property type="entry name" value="Outer membrane protein transport protein (OMPP1/FadL/TodX)"/>
    <property type="match status" value="1"/>
</dbReference>
<organism evidence="9 10">
    <name type="scientific">Chlorogloeopsis fritschii PCC 6912</name>
    <dbReference type="NCBI Taxonomy" id="211165"/>
    <lineage>
        <taxon>Bacteria</taxon>
        <taxon>Bacillati</taxon>
        <taxon>Cyanobacteriota</taxon>
        <taxon>Cyanophyceae</taxon>
        <taxon>Nostocales</taxon>
        <taxon>Chlorogloeopsidaceae</taxon>
        <taxon>Chlorogloeopsis</taxon>
    </lineage>
</organism>
<dbReference type="EMBL" id="RSCJ01000017">
    <property type="protein sequence ID" value="RUR77531.1"/>
    <property type="molecule type" value="Genomic_DNA"/>
</dbReference>
<comment type="subcellular location">
    <subcellularLocation>
        <location evidence="1">Cell outer membrane</location>
        <topology evidence="1">Multi-pass membrane protein</topology>
    </subcellularLocation>
</comment>
<accession>A0A3S0Y688</accession>
<dbReference type="Proteomes" id="UP000268857">
    <property type="component" value="Unassembled WGS sequence"/>
</dbReference>
<keyword evidence="6" id="KW-0472">Membrane</keyword>
<keyword evidence="5 8" id="KW-0732">Signal</keyword>
<evidence type="ECO:0000256" key="2">
    <source>
        <dbReference type="ARBA" id="ARBA00008163"/>
    </source>
</evidence>
<evidence type="ECO:0000313" key="9">
    <source>
        <dbReference type="EMBL" id="RUR77531.1"/>
    </source>
</evidence>
<dbReference type="PANTHER" id="PTHR35093:SF3">
    <property type="entry name" value="LONG-CHAIN FATTY ACID TRANSPORT PROTEIN"/>
    <property type="match status" value="1"/>
</dbReference>
<evidence type="ECO:0000256" key="5">
    <source>
        <dbReference type="ARBA" id="ARBA00022729"/>
    </source>
</evidence>